<dbReference type="Gene3D" id="3.30.1240.10">
    <property type="match status" value="1"/>
</dbReference>
<evidence type="ECO:0000313" key="4">
    <source>
        <dbReference type="Proteomes" id="UP000215301"/>
    </source>
</evidence>
<dbReference type="RefSeq" id="WP_013298473.1">
    <property type="nucleotide sequence ID" value="NZ_CP016893.1"/>
</dbReference>
<dbReference type="GO" id="GO:0005829">
    <property type="term" value="C:cytosol"/>
    <property type="evidence" value="ECO:0007669"/>
    <property type="project" value="TreeGrafter"/>
</dbReference>
<dbReference type="SFLD" id="SFLDG01144">
    <property type="entry name" value="C2.B.4:_PGP_Like"/>
    <property type="match status" value="1"/>
</dbReference>
<organism evidence="2 4">
    <name type="scientific">Thermoanaerobacterium thermosaccharolyticum</name>
    <name type="common">Clostridium thermosaccharolyticum</name>
    <dbReference type="NCBI Taxonomy" id="1517"/>
    <lineage>
        <taxon>Bacteria</taxon>
        <taxon>Bacillati</taxon>
        <taxon>Bacillota</taxon>
        <taxon>Clostridia</taxon>
        <taxon>Thermoanaerobacterales</taxon>
        <taxon>Thermoanaerobacteraceae</taxon>
        <taxon>Thermoanaerobacterium</taxon>
    </lineage>
</organism>
<dbReference type="AlphaFoldDB" id="A0A231VJI8"/>
<dbReference type="InterPro" id="IPR000150">
    <property type="entry name" value="Cof"/>
</dbReference>
<gene>
    <name evidence="2" type="ORF">CE561_05455</name>
    <name evidence="1" type="ORF">Thert_00440</name>
</gene>
<evidence type="ECO:0000313" key="3">
    <source>
        <dbReference type="Proteomes" id="UP000214975"/>
    </source>
</evidence>
<dbReference type="GO" id="GO:0000287">
    <property type="term" value="F:magnesium ion binding"/>
    <property type="evidence" value="ECO:0007669"/>
    <property type="project" value="TreeGrafter"/>
</dbReference>
<dbReference type="Proteomes" id="UP000214975">
    <property type="component" value="Chromosome"/>
</dbReference>
<dbReference type="EMBL" id="NKHD01000016">
    <property type="protein sequence ID" value="OXT08372.1"/>
    <property type="molecule type" value="Genomic_DNA"/>
</dbReference>
<dbReference type="CDD" id="cd07516">
    <property type="entry name" value="HAD_Pase"/>
    <property type="match status" value="1"/>
</dbReference>
<sequence length="274" mass="31345">MAYKLVAIDMDDTLLTYDKQISRENLEALQKAHDSGIYVVISTGRIYASAYAYSEFLGFKPYIIASNGAMIRDDKDNEIYKSVLDVDLISYLINLANENDLYYHFYSDKIVYSPESTSKYQKYGEWNRLYAETLRVKVEDIPKDIDFTDKLKDNIVKFVMFDEDSEKIKRVRDIIDNNKGDKLETTSSFYNNIEILNKGINKGNGLRILGEYLGVDRSEMVAIGDSENDTEMVEFAGLGVAMENAIEKLKKTADFITKSNMENGVAYVINKFIL</sequence>
<dbReference type="InterPro" id="IPR036412">
    <property type="entry name" value="HAD-like_sf"/>
</dbReference>
<dbReference type="SUPFAM" id="SSF56784">
    <property type="entry name" value="HAD-like"/>
    <property type="match status" value="1"/>
</dbReference>
<protein>
    <submittedName>
        <fullName evidence="2">HAD family phosphatase</fullName>
    </submittedName>
    <submittedName>
        <fullName evidence="1">Haloacid dehalogenase</fullName>
    </submittedName>
</protein>
<dbReference type="SFLD" id="SFLDG01140">
    <property type="entry name" value="C2.B:_Phosphomannomutase_and_P"/>
    <property type="match status" value="1"/>
</dbReference>
<dbReference type="NCBIfam" id="TIGR00099">
    <property type="entry name" value="Cof-subfamily"/>
    <property type="match status" value="1"/>
</dbReference>
<accession>A0A231VJI8</accession>
<dbReference type="Proteomes" id="UP000215301">
    <property type="component" value="Unassembled WGS sequence"/>
</dbReference>
<evidence type="ECO:0000313" key="2">
    <source>
        <dbReference type="EMBL" id="OXT08372.1"/>
    </source>
</evidence>
<dbReference type="GeneID" id="93864850"/>
<proteinExistence type="predicted"/>
<dbReference type="Pfam" id="PF08282">
    <property type="entry name" value="Hydrolase_3"/>
    <property type="match status" value="1"/>
</dbReference>
<dbReference type="InterPro" id="IPR006379">
    <property type="entry name" value="HAD-SF_hydro_IIB"/>
</dbReference>
<dbReference type="PANTHER" id="PTHR10000">
    <property type="entry name" value="PHOSPHOSERINE PHOSPHATASE"/>
    <property type="match status" value="1"/>
</dbReference>
<reference evidence="1 3" key="1">
    <citation type="submission" date="2016-08" db="EMBL/GenBank/DDBJ databases">
        <title>A novel genetic cassette of butanologenic Thermoanaerobacterium thermosaccharolyticum that directly convert cellulose to butanol.</title>
        <authorList>
            <person name="Li T."/>
            <person name="He J."/>
        </authorList>
    </citation>
    <scope>NUCLEOTIDE SEQUENCE [LARGE SCALE GENOMIC DNA]</scope>
    <source>
        <strain evidence="1 3">TG57</strain>
    </source>
</reference>
<dbReference type="Gene3D" id="3.40.50.1000">
    <property type="entry name" value="HAD superfamily/HAD-like"/>
    <property type="match status" value="1"/>
</dbReference>
<name>A0A231VJI8_THETR</name>
<evidence type="ECO:0000313" key="1">
    <source>
        <dbReference type="EMBL" id="AST56645.1"/>
    </source>
</evidence>
<dbReference type="PANTHER" id="PTHR10000:SF8">
    <property type="entry name" value="HAD SUPERFAMILY HYDROLASE-LIKE, TYPE 3"/>
    <property type="match status" value="1"/>
</dbReference>
<dbReference type="GO" id="GO:0016791">
    <property type="term" value="F:phosphatase activity"/>
    <property type="evidence" value="ECO:0007669"/>
    <property type="project" value="TreeGrafter"/>
</dbReference>
<dbReference type="OMA" id="MPHLTYK"/>
<dbReference type="EMBL" id="CP016893">
    <property type="protein sequence ID" value="AST56645.1"/>
    <property type="molecule type" value="Genomic_DNA"/>
</dbReference>
<dbReference type="SFLD" id="SFLDS00003">
    <property type="entry name" value="Haloacid_Dehalogenase"/>
    <property type="match status" value="1"/>
</dbReference>
<dbReference type="NCBIfam" id="TIGR01484">
    <property type="entry name" value="HAD-SF-IIB"/>
    <property type="match status" value="1"/>
</dbReference>
<reference evidence="2 4" key="2">
    <citation type="submission" date="2017-06" db="EMBL/GenBank/DDBJ databases">
        <title>Isolation and characterization of a thermophilic and butanogenic Thermoanaerobacterium thermosaccharolyticum M5 capable of efficient degradation of hemicellulose.</title>
        <authorList>
            <person name="Xin F."/>
            <person name="Jiang Y."/>
        </authorList>
    </citation>
    <scope>NUCLEOTIDE SEQUENCE [LARGE SCALE GENOMIC DNA]</scope>
    <source>
        <strain evidence="2 4">M5</strain>
    </source>
</reference>
<dbReference type="InterPro" id="IPR023214">
    <property type="entry name" value="HAD_sf"/>
</dbReference>